<comment type="caution">
    <text evidence="1">The sequence shown here is derived from an EMBL/GenBank/DDBJ whole genome shotgun (WGS) entry which is preliminary data.</text>
</comment>
<proteinExistence type="predicted"/>
<sequence>MKISEAVEGDNIPLWHPRCRCTTVAYFDDKIDLGKFGNVVDVDDLDVDWDLSSIHAFEKMESRNISKTLVEDIIKNGKSVEQIPNEKYAYVSPKGVVILRKDGKLITTWSEKDFDDNMKNIVKKLFGDDK</sequence>
<dbReference type="InterPro" id="IPR025354">
    <property type="entry name" value="DUF4258"/>
</dbReference>
<reference evidence="1 2" key="1">
    <citation type="submission" date="2019-08" db="EMBL/GenBank/DDBJ databases">
        <title>In-depth cultivation of the pig gut microbiome towards novel bacterial diversity and tailored functional studies.</title>
        <authorList>
            <person name="Wylensek D."/>
            <person name="Hitch T.C.A."/>
            <person name="Clavel T."/>
        </authorList>
    </citation>
    <scope>NUCLEOTIDE SEQUENCE [LARGE SCALE GENOMIC DNA]</scope>
    <source>
        <strain evidence="1 2">WCA-380-WT-2B</strain>
    </source>
</reference>
<keyword evidence="2" id="KW-1185">Reference proteome</keyword>
<protein>
    <submittedName>
        <fullName evidence="1">DUF4258 domain-containing protein</fullName>
    </submittedName>
</protein>
<dbReference type="EMBL" id="VULQ01000002">
    <property type="protein sequence ID" value="MSS77299.1"/>
    <property type="molecule type" value="Genomic_DNA"/>
</dbReference>
<evidence type="ECO:0000313" key="1">
    <source>
        <dbReference type="EMBL" id="MSS77299.1"/>
    </source>
</evidence>
<evidence type="ECO:0000313" key="2">
    <source>
        <dbReference type="Proteomes" id="UP000441925"/>
    </source>
</evidence>
<dbReference type="Proteomes" id="UP000441925">
    <property type="component" value="Unassembled WGS sequence"/>
</dbReference>
<organism evidence="1 2">
    <name type="scientific">Anaerococcus porci</name>
    <dbReference type="NCBI Taxonomy" id="2652269"/>
    <lineage>
        <taxon>Bacteria</taxon>
        <taxon>Bacillati</taxon>
        <taxon>Bacillota</taxon>
        <taxon>Tissierellia</taxon>
        <taxon>Tissierellales</taxon>
        <taxon>Peptoniphilaceae</taxon>
        <taxon>Anaerococcus</taxon>
    </lineage>
</organism>
<gene>
    <name evidence="1" type="ORF">FYJ26_02505</name>
</gene>
<accession>A0A6N7VUC6</accession>
<dbReference type="AlphaFoldDB" id="A0A6N7VUC6"/>
<dbReference type="Pfam" id="PF14076">
    <property type="entry name" value="DUF4258"/>
    <property type="match status" value="1"/>
</dbReference>
<name>A0A6N7VUC6_9FIRM</name>